<evidence type="ECO:0000256" key="3">
    <source>
        <dbReference type="ARBA" id="ARBA00023002"/>
    </source>
</evidence>
<dbReference type="PANTHER" id="PTHR43035:SF1">
    <property type="entry name" value="FATTY ACID REPRESSION MUTANT PROTEIN 2-RELATED"/>
    <property type="match status" value="1"/>
</dbReference>
<organism evidence="5 6">
    <name type="scientific">Conchiformibius kuhniae</name>
    <dbReference type="NCBI Taxonomy" id="211502"/>
    <lineage>
        <taxon>Bacteria</taxon>
        <taxon>Pseudomonadati</taxon>
        <taxon>Pseudomonadota</taxon>
        <taxon>Betaproteobacteria</taxon>
        <taxon>Neisseriales</taxon>
        <taxon>Neisseriaceae</taxon>
        <taxon>Conchiformibius</taxon>
    </lineage>
</organism>
<dbReference type="Pfam" id="PF00881">
    <property type="entry name" value="Nitroreductase"/>
    <property type="match status" value="1"/>
</dbReference>
<dbReference type="GO" id="GO:0016491">
    <property type="term" value="F:oxidoreductase activity"/>
    <property type="evidence" value="ECO:0007669"/>
    <property type="project" value="UniProtKB-KW"/>
</dbReference>
<dbReference type="KEGG" id="ckh:LVJ77_09690"/>
<dbReference type="Gene3D" id="3.40.109.10">
    <property type="entry name" value="NADH Oxidase"/>
    <property type="match status" value="1"/>
</dbReference>
<gene>
    <name evidence="5" type="ORF">LVJ77_09690</name>
</gene>
<keyword evidence="3" id="KW-0560">Oxidoreductase</keyword>
<evidence type="ECO:0000256" key="1">
    <source>
        <dbReference type="ARBA" id="ARBA00004496"/>
    </source>
</evidence>
<dbReference type="CDD" id="cd02140">
    <property type="entry name" value="Frm2-like"/>
    <property type="match status" value="1"/>
</dbReference>
<proteinExistence type="predicted"/>
<evidence type="ECO:0000256" key="2">
    <source>
        <dbReference type="ARBA" id="ARBA00022490"/>
    </source>
</evidence>
<dbReference type="FunFam" id="3.40.109.10:FF:000001">
    <property type="entry name" value="Nitroreductase family"/>
    <property type="match status" value="1"/>
</dbReference>
<evidence type="ECO:0000313" key="6">
    <source>
        <dbReference type="Proteomes" id="UP000831534"/>
    </source>
</evidence>
<dbReference type="EMBL" id="CP091521">
    <property type="protein sequence ID" value="UOP04533.2"/>
    <property type="molecule type" value="Genomic_DNA"/>
</dbReference>
<dbReference type="PANTHER" id="PTHR43035">
    <property type="entry name" value="FATTY ACID REPRESSION MUTANT PROTEIN 2-RELATED"/>
    <property type="match status" value="1"/>
</dbReference>
<feature type="domain" description="Nitroreductase" evidence="4">
    <location>
        <begin position="11"/>
        <end position="178"/>
    </location>
</feature>
<dbReference type="GO" id="GO:0005737">
    <property type="term" value="C:cytoplasm"/>
    <property type="evidence" value="ECO:0007669"/>
    <property type="project" value="UniProtKB-SubCell"/>
</dbReference>
<dbReference type="InterPro" id="IPR029479">
    <property type="entry name" value="Nitroreductase"/>
</dbReference>
<dbReference type="GO" id="GO:0034599">
    <property type="term" value="P:cellular response to oxidative stress"/>
    <property type="evidence" value="ECO:0007669"/>
    <property type="project" value="InterPro"/>
</dbReference>
<reference evidence="5" key="1">
    <citation type="journal article" date="2022" name="Res Sq">
        <title>Evolution of multicellular longitudinally dividing oral cavity symbionts (Neisseriaceae).</title>
        <authorList>
            <person name="Nyongesa S."/>
            <person name="Weber P."/>
            <person name="Bernet E."/>
            <person name="Pullido F."/>
            <person name="Nieckarz M."/>
            <person name="Delaby M."/>
            <person name="Nieves C."/>
            <person name="Viehboeck T."/>
            <person name="Krause N."/>
            <person name="Rivera-Millot A."/>
            <person name="Nakamura A."/>
            <person name="Vischer N."/>
            <person name="VanNieuwenhze M."/>
            <person name="Brun Y."/>
            <person name="Cava F."/>
            <person name="Bulgheresi S."/>
            <person name="Veyrier F."/>
        </authorList>
    </citation>
    <scope>NUCLEOTIDE SEQUENCE</scope>
    <source>
        <strain evidence="5">17694</strain>
    </source>
</reference>
<dbReference type="Proteomes" id="UP000831534">
    <property type="component" value="Chromosome"/>
</dbReference>
<evidence type="ECO:0000259" key="4">
    <source>
        <dbReference type="Pfam" id="PF00881"/>
    </source>
</evidence>
<dbReference type="AlphaFoldDB" id="A0A8T9MXB2"/>
<protein>
    <submittedName>
        <fullName evidence="5">Nitroreductase family protein</fullName>
    </submittedName>
</protein>
<dbReference type="RefSeq" id="WP_027009474.1">
    <property type="nucleotide sequence ID" value="NZ_CP091521.1"/>
</dbReference>
<keyword evidence="2" id="KW-0963">Cytoplasm</keyword>
<comment type="subcellular location">
    <subcellularLocation>
        <location evidence="1">Cytoplasm</location>
    </subcellularLocation>
</comment>
<dbReference type="SUPFAM" id="SSF55469">
    <property type="entry name" value="FMN-dependent nitroreductase-like"/>
    <property type="match status" value="1"/>
</dbReference>
<keyword evidence="6" id="KW-1185">Reference proteome</keyword>
<name>A0A8T9MXB2_9NEIS</name>
<dbReference type="InterPro" id="IPR000415">
    <property type="entry name" value="Nitroreductase-like"/>
</dbReference>
<sequence>MSVQALQQVAETRRSVYALNKELPLAPSEIVHMAEHAVKHTPSAFHSQSARVVVLFGTEHEKLWDITAAELQKIVPADKFAATAAKLDGFKAAAGSILFFEDQSVVKGLQDKFPSYAANFPVWSEHTSAMHQYALWTTLAAANIGANLQHYNPLIDQAVAQAWDIPADWLLRAQMVFGGIAQAAGEKTFADVAARVKTFGL</sequence>
<dbReference type="InterPro" id="IPR033877">
    <property type="entry name" value="Frm2/Hbn1"/>
</dbReference>
<evidence type="ECO:0000313" key="5">
    <source>
        <dbReference type="EMBL" id="UOP04533.2"/>
    </source>
</evidence>
<reference evidence="5" key="2">
    <citation type="submission" date="2024-09" db="EMBL/GenBank/DDBJ databases">
        <authorList>
            <person name="Veyrier F.J."/>
        </authorList>
    </citation>
    <scope>NUCLEOTIDE SEQUENCE</scope>
    <source>
        <strain evidence="5">17694</strain>
    </source>
</reference>
<accession>A0A8T9MXB2</accession>